<sequence>MNKIKLYNSINIDLDRGITLLIIYFILKYYNIIKYKNIIIDNYKYRLFCKIMFPKLTFIKFDVKNINYKTNFYFNINNHLVNRDIFIDYFSNYINTILPCNKIYFAPWYNHDNPIIGYKYSKNKYLYYNDKYHTIKKFNNYFKNTQLTNNIWDKTVEYNILNKYKLYYKFINMYIVYKKFYDALIKSKKLDKLNNTYDAVSNISSKIEKNTFITNKSPINIFPQLNTTFTSSSSSLLVVKSISSCDSSPSNQSLKSQPSKNTSALILQQSKVAHENSNINSEIEDTTCIHNKSPINEFPQSNTKCISPLLFINSTSSDDSSLNQFLKSQPSNNTSVLIPQQPTVAQENTNMSSEIEKYTFINNKSPINEFSESEKTSTPPLLVVKSTSLDDQSSNQSLKSQLSKNISALIPKQSTLAHEKSNISSEIEKHKYINNKLPINEFISSDTTSTTPFTVIKSTLESPPSKNTSASTSDSALITPPSKVVMKAINLPLLKLTSVPKKTFKHTTIPKEEPPKLYFSPQQSQNVINKPATPVQNIKIDNGIIDTLSTPVDLTVSATDNKNNTDIKTKSELVNLQSYPQVHPTVPKNPTIPKSAFQKSSFSSQESLLNVSDKLAGPVKNMNTYGELSEELSKKVDDTVVDTTTNTYNTYSKAKAKLINSKSYPQEQPAVSKKFIIPDGAPPKSQLNIFKKPSEPSQDIKIVKKLKKKPSIDPHQIKSTVPKPAILFQDTELSNELIKDTNKDVPSTYIDNDINTNTDAAVNTSNIDNDLKSQFIKPNNNPKYIFNQHPQLQPYTQVVPQAQLQVLPQAQPQVLPQAQPQVLPQAQLQAQAQVQAQPQVLQQAQPQANSQVLLQPQEYPQVLPQPQAQPQAYPQVLPQAQPQVQAQSQAHPQVLPQAQPQVQAQSQAHPQVLPQPQPQAYPQVLPQPQAQPQAYPQVLPQAQPQAYPQVLPQAQPQPQPQEYPQVLPQVQPQEYPQVLPQSQPQEYPQVLPQSQPQEYPQVLPQSQPQEYPQVLPQPQPQEYPQVLPQPQLQEYPQVLPQAQPQPLKEDSISLHDNESNKKYTTDNCNKLLKLLIEKIILLETLNKIQDHTIYVPNNIDKLSDVLMEKIGLLAQITEIKQQNN</sequence>
<feature type="region of interest" description="Disordered" evidence="1">
    <location>
        <begin position="987"/>
        <end position="1024"/>
    </location>
</feature>
<organism evidence="2">
    <name type="scientific">viral metagenome</name>
    <dbReference type="NCBI Taxonomy" id="1070528"/>
    <lineage>
        <taxon>unclassified sequences</taxon>
        <taxon>metagenomes</taxon>
        <taxon>organismal metagenomes</taxon>
    </lineage>
</organism>
<dbReference type="EMBL" id="MN739896">
    <property type="protein sequence ID" value="QHT76366.1"/>
    <property type="molecule type" value="Genomic_DNA"/>
</dbReference>
<dbReference type="AlphaFoldDB" id="A0A6C0H821"/>
<evidence type="ECO:0000256" key="1">
    <source>
        <dbReference type="SAM" id="MobiDB-lite"/>
    </source>
</evidence>
<accession>A0A6C0H821</accession>
<feature type="region of interest" description="Disordered" evidence="1">
    <location>
        <begin position="1042"/>
        <end position="1061"/>
    </location>
</feature>
<feature type="compositionally biased region" description="Low complexity" evidence="1">
    <location>
        <begin position="879"/>
        <end position="912"/>
    </location>
</feature>
<reference evidence="2" key="1">
    <citation type="journal article" date="2020" name="Nature">
        <title>Giant virus diversity and host interactions through global metagenomics.</title>
        <authorList>
            <person name="Schulz F."/>
            <person name="Roux S."/>
            <person name="Paez-Espino D."/>
            <person name="Jungbluth S."/>
            <person name="Walsh D.A."/>
            <person name="Denef V.J."/>
            <person name="McMahon K.D."/>
            <person name="Konstantinidis K.T."/>
            <person name="Eloe-Fadrosh E.A."/>
            <person name="Kyrpides N.C."/>
            <person name="Woyke T."/>
        </authorList>
    </citation>
    <scope>NUCLEOTIDE SEQUENCE</scope>
    <source>
        <strain evidence="2">GVMAG-M-3300023179-82</strain>
    </source>
</reference>
<evidence type="ECO:0000313" key="2">
    <source>
        <dbReference type="EMBL" id="QHT76366.1"/>
    </source>
</evidence>
<proteinExistence type="predicted"/>
<feature type="compositionally biased region" description="Polar residues" evidence="1">
    <location>
        <begin position="987"/>
        <end position="1010"/>
    </location>
</feature>
<name>A0A6C0H821_9ZZZZ</name>
<protein>
    <submittedName>
        <fullName evidence="2">Uncharacterized protein</fullName>
    </submittedName>
</protein>
<feature type="region of interest" description="Disordered" evidence="1">
    <location>
        <begin position="879"/>
        <end position="924"/>
    </location>
</feature>
<feature type="compositionally biased region" description="Basic and acidic residues" evidence="1">
    <location>
        <begin position="1047"/>
        <end position="1061"/>
    </location>
</feature>